<dbReference type="AlphaFoldDB" id="A0A9P9BT86"/>
<accession>A0A9P9BT86</accession>
<evidence type="ECO:0000259" key="2">
    <source>
        <dbReference type="PROSITE" id="PS51212"/>
    </source>
</evidence>
<dbReference type="InterPro" id="IPR002889">
    <property type="entry name" value="WSC_carb-bd"/>
</dbReference>
<keyword evidence="1" id="KW-0732">Signal</keyword>
<dbReference type="Pfam" id="PF01822">
    <property type="entry name" value="WSC"/>
    <property type="match status" value="1"/>
</dbReference>
<evidence type="ECO:0000313" key="4">
    <source>
        <dbReference type="Proteomes" id="UP000756346"/>
    </source>
</evidence>
<gene>
    <name evidence="3" type="ORF">B0I36DRAFT_309152</name>
</gene>
<dbReference type="InterPro" id="IPR036779">
    <property type="entry name" value="LysM_dom_sf"/>
</dbReference>
<feature type="signal peptide" evidence="1">
    <location>
        <begin position="1"/>
        <end position="27"/>
    </location>
</feature>
<name>A0A9P9BT86_9PEZI</name>
<dbReference type="OrthoDB" id="2019572at2759"/>
<protein>
    <recommendedName>
        <fullName evidence="2">WSC domain-containing protein</fullName>
    </recommendedName>
</protein>
<reference evidence="3" key="1">
    <citation type="journal article" date="2021" name="Nat. Commun.">
        <title>Genetic determinants of endophytism in the Arabidopsis root mycobiome.</title>
        <authorList>
            <person name="Mesny F."/>
            <person name="Miyauchi S."/>
            <person name="Thiergart T."/>
            <person name="Pickel B."/>
            <person name="Atanasova L."/>
            <person name="Karlsson M."/>
            <person name="Huettel B."/>
            <person name="Barry K.W."/>
            <person name="Haridas S."/>
            <person name="Chen C."/>
            <person name="Bauer D."/>
            <person name="Andreopoulos W."/>
            <person name="Pangilinan J."/>
            <person name="LaButti K."/>
            <person name="Riley R."/>
            <person name="Lipzen A."/>
            <person name="Clum A."/>
            <person name="Drula E."/>
            <person name="Henrissat B."/>
            <person name="Kohler A."/>
            <person name="Grigoriev I.V."/>
            <person name="Martin F.M."/>
            <person name="Hacquard S."/>
        </authorList>
    </citation>
    <scope>NUCLEOTIDE SEQUENCE</scope>
    <source>
        <strain evidence="3">MPI-CAGE-CH-0230</strain>
    </source>
</reference>
<feature type="chain" id="PRO_5040250698" description="WSC domain-containing protein" evidence="1">
    <location>
        <begin position="28"/>
        <end position="302"/>
    </location>
</feature>
<keyword evidence="4" id="KW-1185">Reference proteome</keyword>
<dbReference type="GeneID" id="70181645"/>
<evidence type="ECO:0000256" key="1">
    <source>
        <dbReference type="SAM" id="SignalP"/>
    </source>
</evidence>
<proteinExistence type="predicted"/>
<feature type="domain" description="WSC" evidence="2">
    <location>
        <begin position="140"/>
        <end position="244"/>
    </location>
</feature>
<dbReference type="PROSITE" id="PS51212">
    <property type="entry name" value="WSC"/>
    <property type="match status" value="1"/>
</dbReference>
<evidence type="ECO:0000313" key="3">
    <source>
        <dbReference type="EMBL" id="KAH7039716.1"/>
    </source>
</evidence>
<dbReference type="EMBL" id="JAGTJQ010000001">
    <property type="protein sequence ID" value="KAH7039716.1"/>
    <property type="molecule type" value="Genomic_DNA"/>
</dbReference>
<comment type="caution">
    <text evidence="3">The sequence shown here is derived from an EMBL/GenBank/DDBJ whole genome shotgun (WGS) entry which is preliminary data.</text>
</comment>
<dbReference type="Proteomes" id="UP000756346">
    <property type="component" value="Unassembled WGS sequence"/>
</dbReference>
<dbReference type="Gene3D" id="3.10.350.10">
    <property type="entry name" value="LysM domain"/>
    <property type="match status" value="1"/>
</dbReference>
<sequence>MTGNTRLALAVLASASTLLIAPVPVEAGAGGWPEYQWDPETIPTCTTWQEPDENQTCEQFRAYWGLTAEDFNTYNPSVGVDCKGWYWQQSYCISDAKRDADYIATATDPFWVSLVSSLPTPTPGTPTHVVEGTPIPSPWLWKPYSCYPTGPDPFANKILDQQISKGDKSMTVQNCRARCWDLLPSKTITFMGMRNGDECWCGPHLMSPADYHYSGWGSCNSTCSGNEKQKSCGGKEHMAVWGAVVLYGKGPFPSVSAAASSGIQPTAATTTGSSQNSAKRTTGSAWAGELLSCAMAVLTLWT</sequence>
<dbReference type="RefSeq" id="XP_046017771.1">
    <property type="nucleotide sequence ID" value="XM_046152099.1"/>
</dbReference>
<organism evidence="3 4">
    <name type="scientific">Microdochium trichocladiopsis</name>
    <dbReference type="NCBI Taxonomy" id="1682393"/>
    <lineage>
        <taxon>Eukaryota</taxon>
        <taxon>Fungi</taxon>
        <taxon>Dikarya</taxon>
        <taxon>Ascomycota</taxon>
        <taxon>Pezizomycotina</taxon>
        <taxon>Sordariomycetes</taxon>
        <taxon>Xylariomycetidae</taxon>
        <taxon>Xylariales</taxon>
        <taxon>Microdochiaceae</taxon>
        <taxon>Microdochium</taxon>
    </lineage>
</organism>